<evidence type="ECO:0000256" key="9">
    <source>
        <dbReference type="SAM" id="MobiDB-lite"/>
    </source>
</evidence>
<proteinExistence type="inferred from homology"/>
<dbReference type="PANTHER" id="PTHR43357">
    <property type="entry name" value="INNER MEMBRANE ABC TRANSPORTER PERMEASE PROTEIN YDCV"/>
    <property type="match status" value="1"/>
</dbReference>
<evidence type="ECO:0000256" key="5">
    <source>
        <dbReference type="ARBA" id="ARBA00022692"/>
    </source>
</evidence>
<dbReference type="PROSITE" id="PS50928">
    <property type="entry name" value="ABC_TM1"/>
    <property type="match status" value="1"/>
</dbReference>
<keyword evidence="12" id="KW-1185">Reference proteome</keyword>
<accession>A0ABZ0WUR0</accession>
<evidence type="ECO:0000256" key="8">
    <source>
        <dbReference type="RuleBase" id="RU363032"/>
    </source>
</evidence>
<evidence type="ECO:0000256" key="4">
    <source>
        <dbReference type="ARBA" id="ARBA00022519"/>
    </source>
</evidence>
<feature type="region of interest" description="Disordered" evidence="9">
    <location>
        <begin position="17"/>
        <end position="70"/>
    </location>
</feature>
<evidence type="ECO:0000313" key="12">
    <source>
        <dbReference type="Proteomes" id="UP001325479"/>
    </source>
</evidence>
<comment type="subcellular location">
    <subcellularLocation>
        <location evidence="1">Cell inner membrane</location>
        <topology evidence="1">Multi-pass membrane protein</topology>
    </subcellularLocation>
    <subcellularLocation>
        <location evidence="8">Cell membrane</location>
        <topology evidence="8">Multi-pass membrane protein</topology>
    </subcellularLocation>
</comment>
<feature type="domain" description="ABC transmembrane type-1" evidence="10">
    <location>
        <begin position="137"/>
        <end position="327"/>
    </location>
</feature>
<feature type="compositionally biased region" description="Low complexity" evidence="9">
    <location>
        <begin position="347"/>
        <end position="369"/>
    </location>
</feature>
<dbReference type="Proteomes" id="UP001325479">
    <property type="component" value="Chromosome"/>
</dbReference>
<evidence type="ECO:0000256" key="7">
    <source>
        <dbReference type="ARBA" id="ARBA00023136"/>
    </source>
</evidence>
<feature type="transmembrane region" description="Helical" evidence="8">
    <location>
        <begin position="80"/>
        <end position="113"/>
    </location>
</feature>
<feature type="compositionally biased region" description="Polar residues" evidence="9">
    <location>
        <begin position="31"/>
        <end position="54"/>
    </location>
</feature>
<dbReference type="PANTHER" id="PTHR43357:SF4">
    <property type="entry name" value="INNER MEMBRANE ABC TRANSPORTER PERMEASE PROTEIN YDCV"/>
    <property type="match status" value="1"/>
</dbReference>
<reference evidence="11 12" key="1">
    <citation type="submission" date="2023-12" db="EMBL/GenBank/DDBJ databases">
        <title>Genome sequencing and assembly of bacterial species from a model synthetic community.</title>
        <authorList>
            <person name="Hogle S.L."/>
        </authorList>
    </citation>
    <scope>NUCLEOTIDE SEQUENCE [LARGE SCALE GENOMIC DNA]</scope>
    <source>
        <strain evidence="11 12">HAMBI 2494</strain>
    </source>
</reference>
<feature type="transmembrane region" description="Helical" evidence="8">
    <location>
        <begin position="252"/>
        <end position="276"/>
    </location>
</feature>
<dbReference type="EMBL" id="CP139965">
    <property type="protein sequence ID" value="WQD81165.1"/>
    <property type="molecule type" value="Genomic_DNA"/>
</dbReference>
<dbReference type="Pfam" id="PF00528">
    <property type="entry name" value="BPD_transp_1"/>
    <property type="match status" value="1"/>
</dbReference>
<feature type="transmembrane region" description="Helical" evidence="8">
    <location>
        <begin position="311"/>
        <end position="332"/>
    </location>
</feature>
<evidence type="ECO:0000256" key="3">
    <source>
        <dbReference type="ARBA" id="ARBA00022475"/>
    </source>
</evidence>
<sequence length="369" mass="39214">MGRAGLRAQRDGLRCGGYRMNAPELPRDSNAIPTNPSASAMSFTPSSLSTASAHSRTRPPAPTTPPSTRRRAARLLSSRTLLACGQWAVTLLLCAFLIVPIVMSVLAGLTVNYFQGVASGLTLRWLVEVWTQYHASVFLSLEVAAATLAVTLLTGVPAGYALARSRTRFSRVVEELLVLPIALPGLASALALLVVYGGFTMFRMSVAFIVVGHVVFTLPFMVRAVAAVCAASDLHTLEEGAASLGATFFQRFFTIVLPNARPGIVAGALAVLTLSIGEFNLTWMLHTPDTKTLPVGLADTYASLRIEVGSAYTILFFIMTMPLLVAMQWLGVDATGMRHVRNARRNAPAQSDAGDDSAPAASIAQGNPQ</sequence>
<keyword evidence="5 8" id="KW-0812">Transmembrane</keyword>
<evidence type="ECO:0000256" key="2">
    <source>
        <dbReference type="ARBA" id="ARBA00022448"/>
    </source>
</evidence>
<keyword evidence="4" id="KW-0997">Cell inner membrane</keyword>
<keyword evidence="3" id="KW-1003">Cell membrane</keyword>
<gene>
    <name evidence="11" type="ORF">U0042_25720</name>
</gene>
<keyword evidence="7 8" id="KW-0472">Membrane</keyword>
<evidence type="ECO:0000256" key="6">
    <source>
        <dbReference type="ARBA" id="ARBA00022989"/>
    </source>
</evidence>
<keyword evidence="6 8" id="KW-1133">Transmembrane helix</keyword>
<dbReference type="Gene3D" id="1.10.3720.10">
    <property type="entry name" value="MetI-like"/>
    <property type="match status" value="1"/>
</dbReference>
<evidence type="ECO:0000256" key="1">
    <source>
        <dbReference type="ARBA" id="ARBA00004429"/>
    </source>
</evidence>
<feature type="transmembrane region" description="Helical" evidence="8">
    <location>
        <begin position="133"/>
        <end position="156"/>
    </location>
</feature>
<comment type="similarity">
    <text evidence="8">Belongs to the binding-protein-dependent transport system permease family.</text>
</comment>
<name>A0ABZ0WUR0_9BURK</name>
<evidence type="ECO:0000313" key="11">
    <source>
        <dbReference type="EMBL" id="WQD81165.1"/>
    </source>
</evidence>
<evidence type="ECO:0000259" key="10">
    <source>
        <dbReference type="PROSITE" id="PS50928"/>
    </source>
</evidence>
<keyword evidence="2 8" id="KW-0813">Transport</keyword>
<dbReference type="InterPro" id="IPR035906">
    <property type="entry name" value="MetI-like_sf"/>
</dbReference>
<dbReference type="CDD" id="cd06261">
    <property type="entry name" value="TM_PBP2"/>
    <property type="match status" value="1"/>
</dbReference>
<protein>
    <submittedName>
        <fullName evidence="11">ABC transporter permease</fullName>
    </submittedName>
</protein>
<feature type="transmembrane region" description="Helical" evidence="8">
    <location>
        <begin position="176"/>
        <end position="199"/>
    </location>
</feature>
<organism evidence="11 12">
    <name type="scientific">Paraburkholderia kururiensis</name>
    <dbReference type="NCBI Taxonomy" id="984307"/>
    <lineage>
        <taxon>Bacteria</taxon>
        <taxon>Pseudomonadati</taxon>
        <taxon>Pseudomonadota</taxon>
        <taxon>Betaproteobacteria</taxon>
        <taxon>Burkholderiales</taxon>
        <taxon>Burkholderiaceae</taxon>
        <taxon>Paraburkholderia</taxon>
    </lineage>
</organism>
<feature type="region of interest" description="Disordered" evidence="9">
    <location>
        <begin position="345"/>
        <end position="369"/>
    </location>
</feature>
<feature type="transmembrane region" description="Helical" evidence="8">
    <location>
        <begin position="205"/>
        <end position="231"/>
    </location>
</feature>
<dbReference type="SUPFAM" id="SSF161098">
    <property type="entry name" value="MetI-like"/>
    <property type="match status" value="1"/>
</dbReference>
<dbReference type="InterPro" id="IPR000515">
    <property type="entry name" value="MetI-like"/>
</dbReference>